<evidence type="ECO:0000256" key="4">
    <source>
        <dbReference type="ARBA" id="ARBA00022989"/>
    </source>
</evidence>
<keyword evidence="3 9" id="KW-0812">Transmembrane</keyword>
<dbReference type="Pfam" id="PF17201">
    <property type="entry name" value="Cache_3-Cache_2"/>
    <property type="match status" value="1"/>
</dbReference>
<dbReference type="GO" id="GO:0005886">
    <property type="term" value="C:plasma membrane"/>
    <property type="evidence" value="ECO:0007669"/>
    <property type="project" value="UniProtKB-SubCell"/>
</dbReference>
<dbReference type="EMBL" id="BMXR01000016">
    <property type="protein sequence ID" value="GGX72700.1"/>
    <property type="molecule type" value="Genomic_DNA"/>
</dbReference>
<dbReference type="PANTHER" id="PTHR32089:SF119">
    <property type="entry name" value="METHYL-ACCEPTING CHEMOTAXIS PROTEIN CTPL"/>
    <property type="match status" value="1"/>
</dbReference>
<dbReference type="AlphaFoldDB" id="A0A918NIE0"/>
<evidence type="ECO:0000259" key="12">
    <source>
        <dbReference type="PROSITE" id="PS50885"/>
    </source>
</evidence>
<dbReference type="InterPro" id="IPR033462">
    <property type="entry name" value="Cache_3-Cache_2"/>
</dbReference>
<feature type="domain" description="Methyl-accepting transducer" evidence="10">
    <location>
        <begin position="401"/>
        <end position="637"/>
    </location>
</feature>
<evidence type="ECO:0000256" key="8">
    <source>
        <dbReference type="PROSITE-ProRule" id="PRU00284"/>
    </source>
</evidence>
<dbReference type="Pfam" id="PF00015">
    <property type="entry name" value="MCPsignal"/>
    <property type="match status" value="1"/>
</dbReference>
<evidence type="ECO:0000256" key="6">
    <source>
        <dbReference type="ARBA" id="ARBA00023224"/>
    </source>
</evidence>
<evidence type="ECO:0000256" key="2">
    <source>
        <dbReference type="ARBA" id="ARBA00022519"/>
    </source>
</evidence>
<evidence type="ECO:0000256" key="5">
    <source>
        <dbReference type="ARBA" id="ARBA00023136"/>
    </source>
</evidence>
<dbReference type="CDD" id="cd06225">
    <property type="entry name" value="HAMP"/>
    <property type="match status" value="1"/>
</dbReference>
<comment type="subcellular location">
    <subcellularLocation>
        <location evidence="1">Cell inner membrane</location>
        <topology evidence="1">Multi-pass membrane protein</topology>
    </subcellularLocation>
</comment>
<dbReference type="PROSITE" id="PS50885">
    <property type="entry name" value="HAMP"/>
    <property type="match status" value="1"/>
</dbReference>
<dbReference type="Gene3D" id="1.10.287.950">
    <property type="entry name" value="Methyl-accepting chemotaxis protein"/>
    <property type="match status" value="1"/>
</dbReference>
<reference evidence="13" key="2">
    <citation type="submission" date="2020-09" db="EMBL/GenBank/DDBJ databases">
        <authorList>
            <person name="Sun Q."/>
            <person name="Kim S."/>
        </authorList>
    </citation>
    <scope>NUCLEOTIDE SEQUENCE</scope>
    <source>
        <strain evidence="13">KCTC 22169</strain>
    </source>
</reference>
<proteinExistence type="inferred from homology"/>
<evidence type="ECO:0000259" key="10">
    <source>
        <dbReference type="PROSITE" id="PS50111"/>
    </source>
</evidence>
<organism evidence="13 14">
    <name type="scientific">Saccharospirillum salsuginis</name>
    <dbReference type="NCBI Taxonomy" id="418750"/>
    <lineage>
        <taxon>Bacteria</taxon>
        <taxon>Pseudomonadati</taxon>
        <taxon>Pseudomonadota</taxon>
        <taxon>Gammaproteobacteria</taxon>
        <taxon>Oceanospirillales</taxon>
        <taxon>Saccharospirillaceae</taxon>
        <taxon>Saccharospirillum</taxon>
    </lineage>
</organism>
<keyword evidence="6 8" id="KW-0807">Transducer</keyword>
<dbReference type="CDD" id="cd12912">
    <property type="entry name" value="PDC2_MCP_like"/>
    <property type="match status" value="1"/>
</dbReference>
<comment type="similarity">
    <text evidence="7">Belongs to the methyl-accepting chemotaxis (MCP) protein family.</text>
</comment>
<dbReference type="PANTHER" id="PTHR32089">
    <property type="entry name" value="METHYL-ACCEPTING CHEMOTAXIS PROTEIN MCPB"/>
    <property type="match status" value="1"/>
</dbReference>
<feature type="transmembrane region" description="Helical" evidence="9">
    <location>
        <begin position="7"/>
        <end position="30"/>
    </location>
</feature>
<dbReference type="InterPro" id="IPR004089">
    <property type="entry name" value="MCPsignal_dom"/>
</dbReference>
<evidence type="ECO:0000259" key="11">
    <source>
        <dbReference type="PROSITE" id="PS50192"/>
    </source>
</evidence>
<dbReference type="PROSITE" id="PS50111">
    <property type="entry name" value="CHEMOTAXIS_TRANSDUC_2"/>
    <property type="match status" value="1"/>
</dbReference>
<dbReference type="SMART" id="SM00304">
    <property type="entry name" value="HAMP"/>
    <property type="match status" value="2"/>
</dbReference>
<dbReference type="Proteomes" id="UP000626148">
    <property type="component" value="Unassembled WGS sequence"/>
</dbReference>
<feature type="domain" description="T-SNARE coiled-coil homology" evidence="11">
    <location>
        <begin position="588"/>
        <end position="650"/>
    </location>
</feature>
<evidence type="ECO:0000256" key="3">
    <source>
        <dbReference type="ARBA" id="ARBA00022692"/>
    </source>
</evidence>
<evidence type="ECO:0000313" key="13">
    <source>
        <dbReference type="EMBL" id="GGX72700.1"/>
    </source>
</evidence>
<comment type="caution">
    <text evidence="13">The sequence shown here is derived from an EMBL/GenBank/DDBJ whole genome shotgun (WGS) entry which is preliminary data.</text>
</comment>
<dbReference type="GO" id="GO:0006935">
    <property type="term" value="P:chemotaxis"/>
    <property type="evidence" value="ECO:0007669"/>
    <property type="project" value="UniProtKB-ARBA"/>
</dbReference>
<dbReference type="PROSITE" id="PS50192">
    <property type="entry name" value="T_SNARE"/>
    <property type="match status" value="1"/>
</dbReference>
<name>A0A918NIE0_9GAMM</name>
<dbReference type="RefSeq" id="WP_373300965.1">
    <property type="nucleotide sequence ID" value="NZ_BMXR01000016.1"/>
</dbReference>
<dbReference type="SUPFAM" id="SSF58104">
    <property type="entry name" value="Methyl-accepting chemotaxis protein (MCP) signaling domain"/>
    <property type="match status" value="1"/>
</dbReference>
<dbReference type="Pfam" id="PF00672">
    <property type="entry name" value="HAMP"/>
    <property type="match status" value="1"/>
</dbReference>
<keyword evidence="5 9" id="KW-0472">Membrane</keyword>
<reference evidence="13" key="1">
    <citation type="journal article" date="2014" name="Int. J. Syst. Evol. Microbiol.">
        <title>Complete genome sequence of Corynebacterium casei LMG S-19264T (=DSM 44701T), isolated from a smear-ripened cheese.</title>
        <authorList>
            <consortium name="US DOE Joint Genome Institute (JGI-PGF)"/>
            <person name="Walter F."/>
            <person name="Albersmeier A."/>
            <person name="Kalinowski J."/>
            <person name="Ruckert C."/>
        </authorList>
    </citation>
    <scope>NUCLEOTIDE SEQUENCE</scope>
    <source>
        <strain evidence="13">KCTC 22169</strain>
    </source>
</reference>
<evidence type="ECO:0000256" key="7">
    <source>
        <dbReference type="ARBA" id="ARBA00029447"/>
    </source>
</evidence>
<keyword evidence="2" id="KW-1003">Cell membrane</keyword>
<gene>
    <name evidence="13" type="ORF">GCM10007392_45010</name>
</gene>
<keyword evidence="14" id="KW-1185">Reference proteome</keyword>
<feature type="domain" description="HAMP" evidence="12">
    <location>
        <begin position="344"/>
        <end position="396"/>
    </location>
</feature>
<dbReference type="InterPro" id="IPR003660">
    <property type="entry name" value="HAMP_dom"/>
</dbReference>
<dbReference type="CDD" id="cd11386">
    <property type="entry name" value="MCP_signal"/>
    <property type="match status" value="1"/>
</dbReference>
<keyword evidence="2" id="KW-0997">Cell inner membrane</keyword>
<dbReference type="SMART" id="SM00283">
    <property type="entry name" value="MA"/>
    <property type="match status" value="1"/>
</dbReference>
<protein>
    <submittedName>
        <fullName evidence="13">Methyl-accepting chemotaxis protein</fullName>
    </submittedName>
</protein>
<evidence type="ECO:0000313" key="14">
    <source>
        <dbReference type="Proteomes" id="UP000626148"/>
    </source>
</evidence>
<keyword evidence="4 9" id="KW-1133">Transmembrane helix</keyword>
<feature type="transmembrane region" description="Helical" evidence="9">
    <location>
        <begin position="323"/>
        <end position="342"/>
    </location>
</feature>
<dbReference type="SUPFAM" id="SSF103190">
    <property type="entry name" value="Sensory domain-like"/>
    <property type="match status" value="1"/>
</dbReference>
<accession>A0A918NIE0</accession>
<dbReference type="Gene3D" id="3.30.450.20">
    <property type="entry name" value="PAS domain"/>
    <property type="match status" value="1"/>
</dbReference>
<sequence length="673" mass="71943">MKLPGSVAFRLVSVIGISIVLSLGISSLFMTASVRQAAEQQGRANLTQLVEATTQSVKAYNTELEAEAAKLSAVFGKLFPGTFEVDTGETQVVAGQQVPALLNAGRPIAGDYTEVDQFADATGGNATIFVRRGDDFVRVVTSVKTESGSRAVGTVLDRSSPAYQRNLDGEAFNGKVTLFGRKFVTNYSPIFDASNRVIGIRYIGIEYSDSLSAIINGLREQTVGSRGHIFILNTQQGNTRGQLVAHPTDQGRSFASLGGGSDAALRQMLNESEGDLEVMLNGPDGLAPWVVHFGAIPELDWVVAAAQPKSEMLATASSVSSRMMLAILVTVVVVGAVLILSARRMVARPLDDAVAALETIARGDYSQDVQVTHGGEMGRLQRALGTMQTQVKTTITEISKASFELASAARQLTVAGDRMATDSRRQSEAATSMASTIEELTTNIDHLAGNASEAREISEATDDSSRRGAEVIEAADHQMQHIADSVRQASDRMTALDEVSEEVATIIEVIENIAEQTNLLALNAAIEAARAGEQGRGFAVVAEEVRNLASRTTDSAHTITSMIGKMRDGTRDAVGMMRQNLDDVDSVAKLGHEAGDAIKDIQDSAQRVVTVFSEISERLNEQSQASNEVAQNVERIATMAETNDKSTQEVAQATVELETMAEQLKSIVSRFQV</sequence>
<dbReference type="InterPro" id="IPR029151">
    <property type="entry name" value="Sensor-like_sf"/>
</dbReference>
<dbReference type="GO" id="GO:0007165">
    <property type="term" value="P:signal transduction"/>
    <property type="evidence" value="ECO:0007669"/>
    <property type="project" value="UniProtKB-KW"/>
</dbReference>
<dbReference type="FunFam" id="1.10.287.950:FF:000001">
    <property type="entry name" value="Methyl-accepting chemotaxis sensory transducer"/>
    <property type="match status" value="1"/>
</dbReference>
<evidence type="ECO:0000256" key="1">
    <source>
        <dbReference type="ARBA" id="ARBA00004429"/>
    </source>
</evidence>
<evidence type="ECO:0000256" key="9">
    <source>
        <dbReference type="SAM" id="Phobius"/>
    </source>
</evidence>
<dbReference type="InterPro" id="IPR000727">
    <property type="entry name" value="T_SNARE_dom"/>
</dbReference>